<dbReference type="Proteomes" id="UP000516412">
    <property type="component" value="Chromosome"/>
</dbReference>
<gene>
    <name evidence="1" type="ORF">H7A79_1380</name>
</gene>
<keyword evidence="2" id="KW-1185">Reference proteome</keyword>
<organism evidence="1 2">
    <name type="scientific">Neisseria musculi</name>
    <dbReference type="NCBI Taxonomy" id="1815583"/>
    <lineage>
        <taxon>Bacteria</taxon>
        <taxon>Pseudomonadati</taxon>
        <taxon>Pseudomonadota</taxon>
        <taxon>Betaproteobacteria</taxon>
        <taxon>Neisseriales</taxon>
        <taxon>Neisseriaceae</taxon>
        <taxon>Neisseria</taxon>
    </lineage>
</organism>
<dbReference type="AlphaFoldDB" id="A0A7H1M968"/>
<evidence type="ECO:0000313" key="2">
    <source>
        <dbReference type="Proteomes" id="UP000516412"/>
    </source>
</evidence>
<accession>A0A7H1M968</accession>
<evidence type="ECO:0000313" key="1">
    <source>
        <dbReference type="EMBL" id="QNT58183.1"/>
    </source>
</evidence>
<reference evidence="1" key="1">
    <citation type="submission" date="2024-06" db="EMBL/GenBank/DDBJ databases">
        <title>Complete Genome Sequence of mouse commensal type strain Neisseria musculi.</title>
        <authorList>
            <person name="Thapa E."/>
            <person name="Aluvathingal J."/>
            <person name="Nadendla S."/>
            <person name="Mehta A."/>
            <person name="Tettelin H."/>
            <person name="Weyand N.J."/>
        </authorList>
    </citation>
    <scope>NUCLEOTIDE SEQUENCE</scope>
    <source>
        <strain evidence="1">NW831</strain>
    </source>
</reference>
<name>A0A7H1M968_9NEIS</name>
<protein>
    <submittedName>
        <fullName evidence="1">Uncharacterized protein</fullName>
    </submittedName>
</protein>
<sequence>MNDLLDSKFPKGKTAGNCVKYEDNILIKFLNKFVLACYLYR</sequence>
<dbReference type="KEGG" id="nmus:H7A79_1380"/>
<proteinExistence type="predicted"/>
<dbReference type="EMBL" id="CP060414">
    <property type="protein sequence ID" value="QNT58183.1"/>
    <property type="molecule type" value="Genomic_DNA"/>
</dbReference>